<feature type="region of interest" description="Disordered" evidence="1">
    <location>
        <begin position="1041"/>
        <end position="1073"/>
    </location>
</feature>
<protein>
    <submittedName>
        <fullName evidence="2">Uncharacterized protein</fullName>
    </submittedName>
</protein>
<feature type="region of interest" description="Disordered" evidence="1">
    <location>
        <begin position="206"/>
        <end position="227"/>
    </location>
</feature>
<feature type="region of interest" description="Disordered" evidence="1">
    <location>
        <begin position="676"/>
        <end position="701"/>
    </location>
</feature>
<feature type="compositionally biased region" description="Basic and acidic residues" evidence="1">
    <location>
        <begin position="1103"/>
        <end position="1122"/>
    </location>
</feature>
<evidence type="ECO:0000313" key="3">
    <source>
        <dbReference type="Proteomes" id="UP000626109"/>
    </source>
</evidence>
<feature type="compositionally biased region" description="Pro residues" evidence="1">
    <location>
        <begin position="424"/>
        <end position="435"/>
    </location>
</feature>
<proteinExistence type="predicted"/>
<name>A0A813L7M7_POLGL</name>
<feature type="region of interest" description="Disordered" evidence="1">
    <location>
        <begin position="402"/>
        <end position="469"/>
    </location>
</feature>
<feature type="compositionally biased region" description="Basic residues" evidence="1">
    <location>
        <begin position="1314"/>
        <end position="1323"/>
    </location>
</feature>
<feature type="region of interest" description="Disordered" evidence="1">
    <location>
        <begin position="713"/>
        <end position="975"/>
    </location>
</feature>
<gene>
    <name evidence="2" type="ORF">PGLA2088_LOCUS43631</name>
</gene>
<feature type="region of interest" description="Disordered" evidence="1">
    <location>
        <begin position="623"/>
        <end position="656"/>
    </location>
</feature>
<feature type="compositionally biased region" description="Polar residues" evidence="1">
    <location>
        <begin position="25"/>
        <end position="34"/>
    </location>
</feature>
<feature type="compositionally biased region" description="Low complexity" evidence="1">
    <location>
        <begin position="829"/>
        <end position="841"/>
    </location>
</feature>
<feature type="compositionally biased region" description="Basic and acidic residues" evidence="1">
    <location>
        <begin position="763"/>
        <end position="772"/>
    </location>
</feature>
<comment type="caution">
    <text evidence="2">The sequence shown here is derived from an EMBL/GenBank/DDBJ whole genome shotgun (WGS) entry which is preliminary data.</text>
</comment>
<feature type="compositionally biased region" description="Low complexity" evidence="1">
    <location>
        <begin position="718"/>
        <end position="747"/>
    </location>
</feature>
<evidence type="ECO:0000313" key="2">
    <source>
        <dbReference type="EMBL" id="CAE8724289.1"/>
    </source>
</evidence>
<feature type="region of interest" description="Disordered" evidence="1">
    <location>
        <begin position="1"/>
        <end position="144"/>
    </location>
</feature>
<dbReference type="Proteomes" id="UP000626109">
    <property type="component" value="Unassembled WGS sequence"/>
</dbReference>
<feature type="compositionally biased region" description="Low complexity" evidence="1">
    <location>
        <begin position="932"/>
        <end position="945"/>
    </location>
</feature>
<reference evidence="2" key="1">
    <citation type="submission" date="2021-02" db="EMBL/GenBank/DDBJ databases">
        <authorList>
            <person name="Dougan E. K."/>
            <person name="Rhodes N."/>
            <person name="Thang M."/>
            <person name="Chan C."/>
        </authorList>
    </citation>
    <scope>NUCLEOTIDE SEQUENCE</scope>
</reference>
<sequence length="1352" mass="145972">MIMVSPARSLMSPRRQPNAPPSMKTGLQSSSSKLQVGGEKQPTPQPTPKGIHQVGFGSKEPPVRPAARKPETRPLEIGISPSLSPHGRPGSSEAGSGLATIQKKPSRPFGSRIGSKQAPLVPDSKPGVNLRDKSEDSAVSEPEASRKLGLTVMLLAHKRNLKRGLRGPKILRPAGGRDPVNQLLQRQNCAARRSMYRFVREAKEDDARRASLAEDPPASEAAPREKEKVSFKSQAKYILKGIRAEHSARTLFMADKDMDVDALRRKKTVQHARLSLAQQKLAMGFVRITFYRAAHSVVESVRLTRLTKNLGIQAIDSPKPSEAILNVAYTTLAVAQVANDRTAFARLSMFVDQAKVSAKEEHKEADNLLSDLKACLDKIQECQEFANERLRELQDLEASLAKRESRARAPKRRTLPVADSDSVPPTPKVMTPPSPKGSGSPGGARSPRPPKTPPSGRRGTPMRPTFKAHTVQIVRPRSEDSTGGSTLGARARHTIASTNRAASLPEDVMRVKEARATVSDLRWVMRALHSHQQSFKSLLLAAASQNLSDDTAASEELFSEKVRQSQEPPEENTRAAALWREAAHVFSARAVFGRSMKQFESCVDAIDTTEFLQKQILKKFGTPAHVDHEEEDEAQSLASSKESEESDSDGSSEAGEYSLPEAAGEHFPPEFSMQLPLMMAGSGPAGNSSRRAADERDDSRTTKQVVVFGAGARGFGASGLTNNNNNKHNNNNKNNNNNIITVSSPSPRLVPPRQPHAATSGSDTEKDSRRPPLPEAPSMGSGRRLAPPTPSPPPAASSTWHPGASSSQRDSAFDSSRKQRPVQKRFSKSAADGSAADAGASVLQMQGGPVALSTWHPGALSSQRDPAIDSSRRFSNSAADGSAADAGASGLQMQGGPVASSIWHPGASSSQRDSAFDSSRKQRPVQRRFSNSAADGSAADAGASSLQMQGGPVASPTWHPGALLSSQRAPARASQLPSLSLSQARMFLASGMIDLKLVRPSVSGFTVPLAAKRAPSDQSETESRRMSFELASQQLDGLRGLFGDTDSSATEGEDEGGALGGGALMREPESSGVSRALITTPERLDLAIAGSKVGAGLADQVQPEDRGTRKGSNQDRKSDRSQSHSKKKQRVTSKDGSAETPFWAWSSIDFADESLEDSQSMDEDNIAARDKLLVDMKEALLDAEEERTLWRTQVRLLLSLEPRMASGPAEMSFKLSLEWRDAQVRKLFHDITKLEVKQRLARRVARQQRGMARILRKSIQDSQNSCLFSGRSGLKAESSVITDCTSVTFGSLAADSLTAGSSYMPEASQEQKNKRAHKGRPKPRVLGTRLDTLLDEKSAMCHVTTKRPLHPK</sequence>
<feature type="region of interest" description="Disordered" evidence="1">
    <location>
        <begin position="1097"/>
        <end position="1138"/>
    </location>
</feature>
<organism evidence="2 3">
    <name type="scientific">Polarella glacialis</name>
    <name type="common">Dinoflagellate</name>
    <dbReference type="NCBI Taxonomy" id="89957"/>
    <lineage>
        <taxon>Eukaryota</taxon>
        <taxon>Sar</taxon>
        <taxon>Alveolata</taxon>
        <taxon>Dinophyceae</taxon>
        <taxon>Suessiales</taxon>
        <taxon>Suessiaceae</taxon>
        <taxon>Polarella</taxon>
    </lineage>
</organism>
<feature type="compositionally biased region" description="Basic and acidic residues" evidence="1">
    <location>
        <begin position="691"/>
        <end position="701"/>
    </location>
</feature>
<evidence type="ECO:0000256" key="1">
    <source>
        <dbReference type="SAM" id="MobiDB-lite"/>
    </source>
</evidence>
<feature type="compositionally biased region" description="Low complexity" evidence="1">
    <location>
        <begin position="877"/>
        <end position="890"/>
    </location>
</feature>
<dbReference type="EMBL" id="CAJNNW010034872">
    <property type="protein sequence ID" value="CAE8724289.1"/>
    <property type="molecule type" value="Genomic_DNA"/>
</dbReference>
<feature type="compositionally biased region" description="Low complexity" evidence="1">
    <location>
        <begin position="796"/>
        <end position="810"/>
    </location>
</feature>
<feature type="region of interest" description="Disordered" evidence="1">
    <location>
        <begin position="1302"/>
        <end position="1325"/>
    </location>
</feature>
<feature type="non-terminal residue" evidence="2">
    <location>
        <position position="1"/>
    </location>
</feature>
<accession>A0A813L7M7</accession>
<feature type="compositionally biased region" description="Basic residues" evidence="1">
    <location>
        <begin position="818"/>
        <end position="827"/>
    </location>
</feature>